<proteinExistence type="predicted"/>
<evidence type="ECO:0000313" key="2">
    <source>
        <dbReference type="Proteomes" id="UP000192042"/>
    </source>
</evidence>
<reference evidence="1 2" key="1">
    <citation type="submission" date="2017-03" db="EMBL/GenBank/DDBJ databases">
        <authorList>
            <person name="Afonso C.L."/>
            <person name="Miller P.J."/>
            <person name="Scott M.A."/>
            <person name="Spackman E."/>
            <person name="Goraichik I."/>
            <person name="Dimitrov K.M."/>
            <person name="Suarez D.L."/>
            <person name="Swayne D.E."/>
        </authorList>
    </citation>
    <scope>NUCLEOTIDE SEQUENCE [LARGE SCALE GENOMIC DNA]</scope>
    <source>
        <strain evidence="1">Genome sequencing of Nitrospira japonica strain NJ11</strain>
    </source>
</reference>
<dbReference type="EMBL" id="LT828648">
    <property type="protein sequence ID" value="SLM46240.1"/>
    <property type="molecule type" value="Genomic_DNA"/>
</dbReference>
<accession>A0A1W1HZQ6</accession>
<sequence length="59" mass="6452">MGRRRKHDGDLGLASDQIPGQNQNNIRYQALSLSAVAPPGLSQRYGCGLYRTMVSDCKS</sequence>
<dbReference type="AlphaFoldDB" id="A0A1W1HZQ6"/>
<protein>
    <submittedName>
        <fullName evidence="1">Uncharacterized protein</fullName>
    </submittedName>
</protein>
<organism evidence="1 2">
    <name type="scientific">Nitrospira japonica</name>
    <dbReference type="NCBI Taxonomy" id="1325564"/>
    <lineage>
        <taxon>Bacteria</taxon>
        <taxon>Pseudomonadati</taxon>
        <taxon>Nitrospirota</taxon>
        <taxon>Nitrospiria</taxon>
        <taxon>Nitrospirales</taxon>
        <taxon>Nitrospiraceae</taxon>
        <taxon>Nitrospira</taxon>
    </lineage>
</organism>
<dbReference type="KEGG" id="nja:NSJP_0068"/>
<gene>
    <name evidence="1" type="ORF">NSJP_0068</name>
</gene>
<name>A0A1W1HZQ6_9BACT</name>
<evidence type="ECO:0000313" key="1">
    <source>
        <dbReference type="EMBL" id="SLM46240.1"/>
    </source>
</evidence>
<dbReference type="Proteomes" id="UP000192042">
    <property type="component" value="Chromosome I"/>
</dbReference>
<keyword evidence="2" id="KW-1185">Reference proteome</keyword>